<comment type="subcellular location">
    <subcellularLocation>
        <location evidence="1">Membrane</location>
        <topology evidence="1">Multi-pass membrane protein</topology>
    </subcellularLocation>
</comment>
<dbReference type="PANTHER" id="PTHR43398">
    <property type="entry name" value="DOLICHOL-PHOSPHATE MANNOSYLTRANSFERASE SUBUNIT 1"/>
    <property type="match status" value="1"/>
</dbReference>
<dbReference type="Proteomes" id="UP000285232">
    <property type="component" value="Unassembled WGS sequence"/>
</dbReference>
<protein>
    <submittedName>
        <fullName evidence="11">Glycosyltransferase family 2 protein</fullName>
    </submittedName>
</protein>
<dbReference type="OrthoDB" id="9811222at2"/>
<evidence type="ECO:0000256" key="2">
    <source>
        <dbReference type="ARBA" id="ARBA00006739"/>
    </source>
</evidence>
<feature type="transmembrane region" description="Helical" evidence="8">
    <location>
        <begin position="338"/>
        <end position="358"/>
    </location>
</feature>
<evidence type="ECO:0000256" key="8">
    <source>
        <dbReference type="SAM" id="Phobius"/>
    </source>
</evidence>
<comment type="similarity">
    <text evidence="2">Belongs to the glycosyltransferase 2 family.</text>
</comment>
<dbReference type="Pfam" id="PF04138">
    <property type="entry name" value="GtrA_DPMS_TM"/>
    <property type="match status" value="1"/>
</dbReference>
<dbReference type="CDD" id="cd06442">
    <property type="entry name" value="DPM1_like"/>
    <property type="match status" value="1"/>
</dbReference>
<gene>
    <name evidence="11" type="ORF">D6201_00730</name>
</gene>
<name>A0A419RQJ9_9SPHN</name>
<keyword evidence="3" id="KW-0328">Glycosyltransferase</keyword>
<dbReference type="Gene3D" id="3.90.550.10">
    <property type="entry name" value="Spore Coat Polysaccharide Biosynthesis Protein SpsA, Chain A"/>
    <property type="match status" value="1"/>
</dbReference>
<accession>A0A419RQJ9</accession>
<dbReference type="SUPFAM" id="SSF53448">
    <property type="entry name" value="Nucleotide-diphospho-sugar transferases"/>
    <property type="match status" value="1"/>
</dbReference>
<keyword evidence="12" id="KW-1185">Reference proteome</keyword>
<evidence type="ECO:0000256" key="3">
    <source>
        <dbReference type="ARBA" id="ARBA00022676"/>
    </source>
</evidence>
<organism evidence="11 12">
    <name type="scientific">Aurantiacibacter aquimixticola</name>
    <dbReference type="NCBI Taxonomy" id="1958945"/>
    <lineage>
        <taxon>Bacteria</taxon>
        <taxon>Pseudomonadati</taxon>
        <taxon>Pseudomonadota</taxon>
        <taxon>Alphaproteobacteria</taxon>
        <taxon>Sphingomonadales</taxon>
        <taxon>Erythrobacteraceae</taxon>
        <taxon>Aurantiacibacter</taxon>
    </lineage>
</organism>
<feature type="domain" description="Glycosyltransferase 2-like" evidence="9">
    <location>
        <begin position="37"/>
        <end position="198"/>
    </location>
</feature>
<evidence type="ECO:0000256" key="6">
    <source>
        <dbReference type="ARBA" id="ARBA00022989"/>
    </source>
</evidence>
<dbReference type="GO" id="GO:0016020">
    <property type="term" value="C:membrane"/>
    <property type="evidence" value="ECO:0007669"/>
    <property type="project" value="UniProtKB-SubCell"/>
</dbReference>
<dbReference type="EMBL" id="RAHX01000001">
    <property type="protein sequence ID" value="RJY08078.1"/>
    <property type="molecule type" value="Genomic_DNA"/>
</dbReference>
<keyword evidence="5 8" id="KW-0812">Transmembrane</keyword>
<dbReference type="GO" id="GO:0004582">
    <property type="term" value="F:dolichyl-phosphate beta-D-mannosyltransferase activity"/>
    <property type="evidence" value="ECO:0007669"/>
    <property type="project" value="InterPro"/>
</dbReference>
<evidence type="ECO:0000256" key="4">
    <source>
        <dbReference type="ARBA" id="ARBA00022679"/>
    </source>
</evidence>
<dbReference type="InterPro" id="IPR001173">
    <property type="entry name" value="Glyco_trans_2-like"/>
</dbReference>
<feature type="transmembrane region" description="Helical" evidence="8">
    <location>
        <begin position="299"/>
        <end position="317"/>
    </location>
</feature>
<feature type="transmembrane region" description="Helical" evidence="8">
    <location>
        <begin position="364"/>
        <end position="384"/>
    </location>
</feature>
<feature type="domain" description="GtrA/DPMS transmembrane" evidence="10">
    <location>
        <begin position="273"/>
        <end position="390"/>
    </location>
</feature>
<keyword evidence="7 8" id="KW-0472">Membrane</keyword>
<dbReference type="InterPro" id="IPR039528">
    <property type="entry name" value="DPM1-like"/>
</dbReference>
<dbReference type="GO" id="GO:0000271">
    <property type="term" value="P:polysaccharide biosynthetic process"/>
    <property type="evidence" value="ECO:0007669"/>
    <property type="project" value="InterPro"/>
</dbReference>
<evidence type="ECO:0000256" key="1">
    <source>
        <dbReference type="ARBA" id="ARBA00004141"/>
    </source>
</evidence>
<dbReference type="InterPro" id="IPR007267">
    <property type="entry name" value="GtrA_DPMS_TM"/>
</dbReference>
<dbReference type="GO" id="GO:0009247">
    <property type="term" value="P:glycolipid biosynthetic process"/>
    <property type="evidence" value="ECO:0007669"/>
    <property type="project" value="TreeGrafter"/>
</dbReference>
<evidence type="ECO:0000256" key="7">
    <source>
        <dbReference type="ARBA" id="ARBA00023136"/>
    </source>
</evidence>
<dbReference type="PANTHER" id="PTHR43398:SF1">
    <property type="entry name" value="DOLICHOL-PHOSPHATE MANNOSYLTRANSFERASE SUBUNIT 1"/>
    <property type="match status" value="1"/>
</dbReference>
<feature type="transmembrane region" description="Helical" evidence="8">
    <location>
        <begin position="270"/>
        <end position="293"/>
    </location>
</feature>
<evidence type="ECO:0000313" key="12">
    <source>
        <dbReference type="Proteomes" id="UP000285232"/>
    </source>
</evidence>
<evidence type="ECO:0000259" key="9">
    <source>
        <dbReference type="Pfam" id="PF00535"/>
    </source>
</evidence>
<proteinExistence type="inferred from homology"/>
<keyword evidence="4 11" id="KW-0808">Transferase</keyword>
<sequence length="394" mass="42784">MVYAVPISEARRARGKSAARWSNGSDVTASQPLELAIVLPTLNERENIAPMVDRLQAALGSTGWEAVFVDDNSHDGTAEEARRIARSDPRIRVIERIGRRGLASAAIEGMCATAAPFVAVMDADHQHDPALLKDMIAAVKSGDCDLAYASRFAVGGNAHGLPSARRESGSKIANALARKLTGSELTDAMSGFFLLRTEQVRKQASSLSGIGFKIMLDILATASPPLRVREFPLAFAPRRAGESKLDHAVVLDFLGGLVERYFGRWIPTRFVLFGLVGGLGVFVHMAVLAAIYWPERIEFGWAQAIATLVAMTFNFWLNNLLTYRDRKLSGAAEMLRGWLKFCGACAVGAFANVAVATVLEDQGLAWWIAALTGVAIGSVWNYALSSRFVWGRFR</sequence>
<dbReference type="InterPro" id="IPR029044">
    <property type="entry name" value="Nucleotide-diphossugar_trans"/>
</dbReference>
<dbReference type="AlphaFoldDB" id="A0A419RQJ9"/>
<keyword evidence="6 8" id="KW-1133">Transmembrane helix</keyword>
<dbReference type="Pfam" id="PF00535">
    <property type="entry name" value="Glycos_transf_2"/>
    <property type="match status" value="1"/>
</dbReference>
<comment type="caution">
    <text evidence="11">The sequence shown here is derived from an EMBL/GenBank/DDBJ whole genome shotgun (WGS) entry which is preliminary data.</text>
</comment>
<evidence type="ECO:0000256" key="5">
    <source>
        <dbReference type="ARBA" id="ARBA00022692"/>
    </source>
</evidence>
<evidence type="ECO:0000259" key="10">
    <source>
        <dbReference type="Pfam" id="PF04138"/>
    </source>
</evidence>
<evidence type="ECO:0000313" key="11">
    <source>
        <dbReference type="EMBL" id="RJY08078.1"/>
    </source>
</evidence>
<reference evidence="11 12" key="1">
    <citation type="journal article" date="2017" name="Int. J. Syst. Evol. Microbiol.">
        <title>Erythrobacter aquimixticola sp. nov., isolated from the junction between the ocean and a freshwater spring.</title>
        <authorList>
            <person name="Park S."/>
            <person name="Jung Y.T."/>
            <person name="Choi S.J."/>
            <person name="Yoon J.H."/>
        </authorList>
    </citation>
    <scope>NUCLEOTIDE SEQUENCE [LARGE SCALE GENOMIC DNA]</scope>
    <source>
        <strain evidence="11 12">JSSK-14</strain>
    </source>
</reference>